<protein>
    <submittedName>
        <fullName evidence="1">Uncharacterized protein</fullName>
    </submittedName>
</protein>
<name>A0ACC5XS84_PANGG</name>
<comment type="caution">
    <text evidence="1">The sequence shown here is derived from an EMBL/GenBank/DDBJ whole genome shotgun (WGS) entry which is preliminary data.</text>
</comment>
<accession>A0ACC5XS84</accession>
<dbReference type="Proteomes" id="UP000829447">
    <property type="component" value="Linkage Group LG26"/>
</dbReference>
<sequence>MLLIFTLYLISAQVGCEEDVKVTGYEGGSVIINYKYNPQKYNNHTKYFCKINERNCKNIFSQTEEKWDLKGKFFAVDEIPAGVYSVLIRNLSQEDGGNYRCGVEDQNEKPLNVELDVENGLYYGKSFSQTTHPGDVVTFSCTYPEGHENDMKSVYKVTSQSIFAIIFTYSDKENKDRYVLHVSSRDNVINMSISNVTVDDGGLYLCGVLKNKPSYVSIFSEMQLQVTAPGSSSAIIITVYVGVALLLIAGFTLIFYKLWSTKAKDASTPADRGNPVNREGAYSAYYEKIQDTQATTVYVSAQKPKTHPISPNLSGRTATSSS</sequence>
<evidence type="ECO:0000313" key="1">
    <source>
        <dbReference type="EMBL" id="MCI4394022.1"/>
    </source>
</evidence>
<gene>
    <name evidence="1" type="ORF">PGIGA_G00164160</name>
</gene>
<dbReference type="EMBL" id="CM040479">
    <property type="protein sequence ID" value="MCI4394022.1"/>
    <property type="molecule type" value="Genomic_DNA"/>
</dbReference>
<reference evidence="1 2" key="1">
    <citation type="journal article" date="2022" name="bioRxiv">
        <title>An ancient truncated duplication of the anti-Mullerian hormone receptor type 2 gene is a potential conserved master sex determinant in the Pangasiidae catfish family.</title>
        <authorList>
            <person name="Wen M."/>
            <person name="Pan Q."/>
            <person name="Jouanno E."/>
            <person name="Montfort J."/>
            <person name="Zahm M."/>
            <person name="Cabau C."/>
            <person name="Klopp C."/>
            <person name="Iampietro C."/>
            <person name="Roques C."/>
            <person name="Bouchez O."/>
            <person name="Castinel A."/>
            <person name="Donnadieu C."/>
            <person name="Parrinello H."/>
            <person name="Poncet C."/>
            <person name="Belmonte E."/>
            <person name="Gautier V."/>
            <person name="Avarre J.-C."/>
            <person name="Dugue R."/>
            <person name="Gustiano R."/>
            <person name="Ha T.T.T."/>
            <person name="Campet M."/>
            <person name="Sriphairoj K."/>
            <person name="Ribolli J."/>
            <person name="de Almeida F.L."/>
            <person name="Desvignes T."/>
            <person name="Postlethwait J.H."/>
            <person name="Bucao C.F."/>
            <person name="Robinson-Rechavi M."/>
            <person name="Bobe J."/>
            <person name="Herpin A."/>
            <person name="Guiguen Y."/>
        </authorList>
    </citation>
    <scope>NUCLEOTIDE SEQUENCE [LARGE SCALE GENOMIC DNA]</scope>
    <source>
        <strain evidence="1">YG-Dec2019</strain>
    </source>
</reference>
<proteinExistence type="predicted"/>
<evidence type="ECO:0000313" key="2">
    <source>
        <dbReference type="Proteomes" id="UP000829447"/>
    </source>
</evidence>
<keyword evidence="2" id="KW-1185">Reference proteome</keyword>
<organism evidence="1 2">
    <name type="scientific">Pangasianodon gigas</name>
    <name type="common">Mekong giant catfish</name>
    <name type="synonym">Pangasius gigas</name>
    <dbReference type="NCBI Taxonomy" id="30993"/>
    <lineage>
        <taxon>Eukaryota</taxon>
        <taxon>Metazoa</taxon>
        <taxon>Chordata</taxon>
        <taxon>Craniata</taxon>
        <taxon>Vertebrata</taxon>
        <taxon>Euteleostomi</taxon>
        <taxon>Actinopterygii</taxon>
        <taxon>Neopterygii</taxon>
        <taxon>Teleostei</taxon>
        <taxon>Ostariophysi</taxon>
        <taxon>Siluriformes</taxon>
        <taxon>Pangasiidae</taxon>
        <taxon>Pangasianodon</taxon>
    </lineage>
</organism>